<protein>
    <recommendedName>
        <fullName evidence="3">DUF3533 domain-containing protein</fullName>
    </recommendedName>
</protein>
<feature type="transmembrane region" description="Helical" evidence="2">
    <location>
        <begin position="485"/>
        <end position="503"/>
    </location>
</feature>
<evidence type="ECO:0000256" key="1">
    <source>
        <dbReference type="SAM" id="MobiDB-lite"/>
    </source>
</evidence>
<evidence type="ECO:0000256" key="2">
    <source>
        <dbReference type="SAM" id="Phobius"/>
    </source>
</evidence>
<feature type="domain" description="DUF3533" evidence="3">
    <location>
        <begin position="110"/>
        <end position="496"/>
    </location>
</feature>
<reference evidence="4 5" key="1">
    <citation type="journal article" date="2011" name="Proc. Natl. Acad. Sci. U.S.A.">
        <title>Evolutionary erosion of yeast sex chromosomes by mating-type switching accidents.</title>
        <authorList>
            <person name="Gordon J.L."/>
            <person name="Armisen D."/>
            <person name="Proux-Wera E."/>
            <person name="Oheigeartaigh S.S."/>
            <person name="Byrne K.P."/>
            <person name="Wolfe K.H."/>
        </authorList>
    </citation>
    <scope>NUCLEOTIDE SEQUENCE [LARGE SCALE GENOMIC DNA]</scope>
    <source>
        <strain evidence="5">ATCC 10597 / BCRC 20456 / CBS 421 / NBRC 0211 / NRRL Y-12639</strain>
    </source>
</reference>
<accession>G0W9S6</accession>
<dbReference type="STRING" id="1071378.G0W9S6"/>
<dbReference type="eggNOG" id="ENOG502QUA0">
    <property type="taxonomic scope" value="Eukaryota"/>
</dbReference>
<dbReference type="AlphaFoldDB" id="G0W9S6"/>
<keyword evidence="5" id="KW-1185">Reference proteome</keyword>
<dbReference type="RefSeq" id="XP_003669780.1">
    <property type="nucleotide sequence ID" value="XM_003669732.1"/>
</dbReference>
<feature type="transmembrane region" description="Helical" evidence="2">
    <location>
        <begin position="318"/>
        <end position="340"/>
    </location>
</feature>
<dbReference type="PANTHER" id="PTHR34814:SF1">
    <property type="entry name" value="NITROSOGUANIDINE RESISTANCE PROTEIN SNG1"/>
    <property type="match status" value="1"/>
</dbReference>
<sequence length="524" mass="59840">MSSDQLSAEEPPSIENFMGTDIHDSVTVHRELTRNNAEVLARTFTDNIAELTEDHSQVYSEEEEEREKAASIIESKTSDLVPLERTRTTLFSPHLKSERKKIVLRFLWINFVIALFCFTVLPIFWGSLYDSTRYFHKVNYLAVIQDEPVNVRGVTVPAMGSFIPQIIAELPGTWHIYNTTTFQDKFGVNSAGEIDQKVIDEIFDEHYWLAINVKANATQTLVESFLVPPPLGQVFNSSNFFEVVYESAKDITSVPSSILAPVQALETYFKQIYNSRYLPGLFSQLPSNLSDYNPEALSYATSMSFHYFDYRPFTPRTLYGPLLGGCIYALTITIFQFLIFTPLHIKMAGLLSPKHIILYRLAIAWCCFFFLSLFYCTVSAIFQISFRGTFGRGKFMVYWMTTWLYMLAVGGANENVASIIFTFCPPYFGFWVVFFVIINMSTSFFSMALNNYFFRFGYMLPMHNALDLYRVILADLSRSHMGRNYGILVAWVVLNTALFPFIMKFVGATIRKRAAASKTSGATH</sequence>
<dbReference type="GeneID" id="11494908"/>
<evidence type="ECO:0000313" key="4">
    <source>
        <dbReference type="EMBL" id="CCD24537.1"/>
    </source>
</evidence>
<gene>
    <name evidence="4" type="primary">NDAI0D02230</name>
    <name evidence="4" type="ordered locus">NDAI_0D02230</name>
</gene>
<dbReference type="InterPro" id="IPR053001">
    <property type="entry name" value="MNNG_permease-like"/>
</dbReference>
<name>G0W9S6_NAUDC</name>
<dbReference type="HOGENOM" id="CLU_020178_0_1_1"/>
<dbReference type="OMA" id="CISKIAR"/>
<proteinExistence type="predicted"/>
<keyword evidence="2" id="KW-0812">Transmembrane</keyword>
<dbReference type="Pfam" id="PF12051">
    <property type="entry name" value="DUF3533"/>
    <property type="match status" value="1"/>
</dbReference>
<feature type="transmembrane region" description="Helical" evidence="2">
    <location>
        <begin position="102"/>
        <end position="125"/>
    </location>
</feature>
<organism evidence="4 5">
    <name type="scientific">Naumovozyma dairenensis (strain ATCC 10597 / BCRC 20456 / CBS 421 / NBRC 0211 / NRRL Y-12639)</name>
    <name type="common">Saccharomyces dairenensis</name>
    <dbReference type="NCBI Taxonomy" id="1071378"/>
    <lineage>
        <taxon>Eukaryota</taxon>
        <taxon>Fungi</taxon>
        <taxon>Dikarya</taxon>
        <taxon>Ascomycota</taxon>
        <taxon>Saccharomycotina</taxon>
        <taxon>Saccharomycetes</taxon>
        <taxon>Saccharomycetales</taxon>
        <taxon>Saccharomycetaceae</taxon>
        <taxon>Naumovozyma</taxon>
    </lineage>
</organism>
<dbReference type="GO" id="GO:0016020">
    <property type="term" value="C:membrane"/>
    <property type="evidence" value="ECO:0007669"/>
    <property type="project" value="TreeGrafter"/>
</dbReference>
<dbReference type="KEGG" id="ndi:NDAI_0D02230"/>
<feature type="region of interest" description="Disordered" evidence="1">
    <location>
        <begin position="1"/>
        <end position="20"/>
    </location>
</feature>
<dbReference type="OrthoDB" id="2140105at2759"/>
<evidence type="ECO:0000259" key="3">
    <source>
        <dbReference type="Pfam" id="PF12051"/>
    </source>
</evidence>
<dbReference type="Proteomes" id="UP000000689">
    <property type="component" value="Chromosome 4"/>
</dbReference>
<keyword evidence="2" id="KW-0472">Membrane</keyword>
<dbReference type="PANTHER" id="PTHR34814">
    <property type="entry name" value="NITROSOGUANIDINE RESISTANCE PROTEIN SNG1"/>
    <property type="match status" value="1"/>
</dbReference>
<evidence type="ECO:0000313" key="5">
    <source>
        <dbReference type="Proteomes" id="UP000000689"/>
    </source>
</evidence>
<dbReference type="InterPro" id="IPR022703">
    <property type="entry name" value="DUF3533"/>
</dbReference>
<feature type="transmembrane region" description="Helical" evidence="2">
    <location>
        <begin position="396"/>
        <end position="416"/>
    </location>
</feature>
<dbReference type="EMBL" id="HE580270">
    <property type="protein sequence ID" value="CCD24537.1"/>
    <property type="molecule type" value="Genomic_DNA"/>
</dbReference>
<keyword evidence="2" id="KW-1133">Transmembrane helix</keyword>
<feature type="transmembrane region" description="Helical" evidence="2">
    <location>
        <begin position="361"/>
        <end position="384"/>
    </location>
</feature>